<gene>
    <name evidence="1" type="ORF">K488DRAFT_43022</name>
</gene>
<proteinExistence type="predicted"/>
<dbReference type="Proteomes" id="UP000814128">
    <property type="component" value="Unassembled WGS sequence"/>
</dbReference>
<reference evidence="1" key="2">
    <citation type="journal article" date="2022" name="New Phytol.">
        <title>Evolutionary transition to the ectomycorrhizal habit in the genomes of a hyperdiverse lineage of mushroom-forming fungi.</title>
        <authorList>
            <person name="Looney B."/>
            <person name="Miyauchi S."/>
            <person name="Morin E."/>
            <person name="Drula E."/>
            <person name="Courty P.E."/>
            <person name="Kohler A."/>
            <person name="Kuo A."/>
            <person name="LaButti K."/>
            <person name="Pangilinan J."/>
            <person name="Lipzen A."/>
            <person name="Riley R."/>
            <person name="Andreopoulos W."/>
            <person name="He G."/>
            <person name="Johnson J."/>
            <person name="Nolan M."/>
            <person name="Tritt A."/>
            <person name="Barry K.W."/>
            <person name="Grigoriev I.V."/>
            <person name="Nagy L.G."/>
            <person name="Hibbett D."/>
            <person name="Henrissat B."/>
            <person name="Matheny P.B."/>
            <person name="Labbe J."/>
            <person name="Martin F.M."/>
        </authorList>
    </citation>
    <scope>NUCLEOTIDE SEQUENCE</scope>
    <source>
        <strain evidence="1">EC-137</strain>
    </source>
</reference>
<evidence type="ECO:0000313" key="2">
    <source>
        <dbReference type="Proteomes" id="UP000814128"/>
    </source>
</evidence>
<accession>A0ACB8QUY6</accession>
<dbReference type="EMBL" id="MU273482">
    <property type="protein sequence ID" value="KAI0035590.1"/>
    <property type="molecule type" value="Genomic_DNA"/>
</dbReference>
<sequence length="560" mass="63461">ITTYILLDANASLCPPDTWCSPVLWESRMVYTVLRTAGTLRQLMAVCPQWQLALEKHTFWDQACIHLDPYGTFESFRIVFNQASSAPPTRRSSFLHYERLRHSLCIVCRVNRPTSQCVLLHNENKREVWVPYFERIQVCRSHRRTSFCGACLRDTPPVDPRELMDEAADVGLATNQDVRSFNYVQTTCRRCRGGVLWRTMSTCSADREAVGGGPTHHWNAADLETRQAIELFVETGEGTLDEVVAIAREKHWLLKYTRVADFLEETVAAHRLSESMENPELFGTHRAEDELTDDLDVEDFEDLTMPEHLAQAREMAIHDWARTRVLEGHWVTPADDWYDAEWHPTPAEHPAPWTLPATDMTHTREQHPQPTLLRTPKAPTYALAENLYRVFLQQMRKILSPALCNVVRRIAMSASDPALYAARMEVQDVLHELHQPYAWSKDLGIGHLPPLPPPRRRMYKDKDDASSSSSHESHVSETETTSPVLSASTLQTTPSPPPREKLEITDTDAEVLTPLSPTDSDGVPPPDPANMMHAIPHIPVSLSRLPQQTAVLVQQVCCGV</sequence>
<feature type="non-terminal residue" evidence="1">
    <location>
        <position position="1"/>
    </location>
</feature>
<evidence type="ECO:0000313" key="1">
    <source>
        <dbReference type="EMBL" id="KAI0035590.1"/>
    </source>
</evidence>
<protein>
    <submittedName>
        <fullName evidence="1">Uncharacterized protein</fullName>
    </submittedName>
</protein>
<name>A0ACB8QUY6_9AGAM</name>
<keyword evidence="2" id="KW-1185">Reference proteome</keyword>
<comment type="caution">
    <text evidence="1">The sequence shown here is derived from an EMBL/GenBank/DDBJ whole genome shotgun (WGS) entry which is preliminary data.</text>
</comment>
<organism evidence="1 2">
    <name type="scientific">Vararia minispora EC-137</name>
    <dbReference type="NCBI Taxonomy" id="1314806"/>
    <lineage>
        <taxon>Eukaryota</taxon>
        <taxon>Fungi</taxon>
        <taxon>Dikarya</taxon>
        <taxon>Basidiomycota</taxon>
        <taxon>Agaricomycotina</taxon>
        <taxon>Agaricomycetes</taxon>
        <taxon>Russulales</taxon>
        <taxon>Lachnocladiaceae</taxon>
        <taxon>Vararia</taxon>
    </lineage>
</organism>
<reference evidence="1" key="1">
    <citation type="submission" date="2021-02" db="EMBL/GenBank/DDBJ databases">
        <authorList>
            <consortium name="DOE Joint Genome Institute"/>
            <person name="Ahrendt S."/>
            <person name="Looney B.P."/>
            <person name="Miyauchi S."/>
            <person name="Morin E."/>
            <person name="Drula E."/>
            <person name="Courty P.E."/>
            <person name="Chicoki N."/>
            <person name="Fauchery L."/>
            <person name="Kohler A."/>
            <person name="Kuo A."/>
            <person name="Labutti K."/>
            <person name="Pangilinan J."/>
            <person name="Lipzen A."/>
            <person name="Riley R."/>
            <person name="Andreopoulos W."/>
            <person name="He G."/>
            <person name="Johnson J."/>
            <person name="Barry K.W."/>
            <person name="Grigoriev I.V."/>
            <person name="Nagy L."/>
            <person name="Hibbett D."/>
            <person name="Henrissat B."/>
            <person name="Matheny P.B."/>
            <person name="Labbe J."/>
            <person name="Martin F."/>
        </authorList>
    </citation>
    <scope>NUCLEOTIDE SEQUENCE</scope>
    <source>
        <strain evidence="1">EC-137</strain>
    </source>
</reference>